<proteinExistence type="predicted"/>
<dbReference type="InterPro" id="IPR027417">
    <property type="entry name" value="P-loop_NTPase"/>
</dbReference>
<evidence type="ECO:0000259" key="3">
    <source>
        <dbReference type="Pfam" id="PF23914"/>
    </source>
</evidence>
<dbReference type="InterPro" id="IPR019734">
    <property type="entry name" value="TPR_rpt"/>
</dbReference>
<dbReference type="PANTHER" id="PTHR12788">
    <property type="entry name" value="PROTEIN-TYROSINE SULFOTRANSFERASE 2"/>
    <property type="match status" value="1"/>
</dbReference>
<evidence type="ECO:0000256" key="2">
    <source>
        <dbReference type="PROSITE-ProRule" id="PRU00339"/>
    </source>
</evidence>
<dbReference type="Proteomes" id="UP001248581">
    <property type="component" value="Chromosome"/>
</dbReference>
<dbReference type="SUPFAM" id="SSF52540">
    <property type="entry name" value="P-loop containing nucleoside triphosphate hydrolases"/>
    <property type="match status" value="1"/>
</dbReference>
<dbReference type="Gene3D" id="3.40.50.300">
    <property type="entry name" value="P-loop containing nucleotide triphosphate hydrolases"/>
    <property type="match status" value="1"/>
</dbReference>
<keyword evidence="2" id="KW-0802">TPR repeat</keyword>
<dbReference type="RefSeq" id="WP_348386882.1">
    <property type="nucleotide sequence ID" value="NZ_CP134146.1"/>
</dbReference>
<dbReference type="InterPro" id="IPR056413">
    <property type="entry name" value="TPR_CcmH_CycH"/>
</dbReference>
<dbReference type="InterPro" id="IPR026634">
    <property type="entry name" value="TPST-like"/>
</dbReference>
<evidence type="ECO:0000313" key="4">
    <source>
        <dbReference type="EMBL" id="WNC67723.1"/>
    </source>
</evidence>
<dbReference type="InterPro" id="IPR011990">
    <property type="entry name" value="TPR-like_helical_dom_sf"/>
</dbReference>
<name>A0ABY9THH7_9GAMM</name>
<dbReference type="Pfam" id="PF13181">
    <property type="entry name" value="TPR_8"/>
    <property type="match status" value="1"/>
</dbReference>
<reference evidence="5" key="1">
    <citation type="submission" date="2023-09" db="EMBL/GenBank/DDBJ databases">
        <authorList>
            <person name="Li S."/>
            <person name="Li X."/>
            <person name="Zhang C."/>
            <person name="Zhao Z."/>
        </authorList>
    </citation>
    <scope>NUCLEOTIDE SEQUENCE [LARGE SCALE GENOMIC DNA]</scope>
    <source>
        <strain evidence="5">SQ345</strain>
    </source>
</reference>
<dbReference type="SUPFAM" id="SSF48452">
    <property type="entry name" value="TPR-like"/>
    <property type="match status" value="1"/>
</dbReference>
<dbReference type="Pfam" id="PF13469">
    <property type="entry name" value="Sulfotransfer_3"/>
    <property type="match status" value="1"/>
</dbReference>
<dbReference type="PROSITE" id="PS50293">
    <property type="entry name" value="TPR_REGION"/>
    <property type="match status" value="1"/>
</dbReference>
<keyword evidence="1" id="KW-0808">Transferase</keyword>
<dbReference type="EMBL" id="CP134146">
    <property type="protein sequence ID" value="WNC67723.1"/>
    <property type="molecule type" value="Genomic_DNA"/>
</dbReference>
<protein>
    <submittedName>
        <fullName evidence="4">Sulfotransferase</fullName>
    </submittedName>
</protein>
<evidence type="ECO:0000256" key="1">
    <source>
        <dbReference type="ARBA" id="ARBA00022679"/>
    </source>
</evidence>
<dbReference type="Pfam" id="PF23914">
    <property type="entry name" value="TPR_CcmH_CycH"/>
    <property type="match status" value="1"/>
</dbReference>
<dbReference type="PANTHER" id="PTHR12788:SF10">
    <property type="entry name" value="PROTEIN-TYROSINE SULFOTRANSFERASE"/>
    <property type="match status" value="1"/>
</dbReference>
<feature type="domain" description="Cytochrome c-type biogenesis protein H TPR" evidence="3">
    <location>
        <begin position="163"/>
        <end position="270"/>
    </location>
</feature>
<sequence>MTDHKLLNLIQNAQQQLAKSNYHQALKLSQDLLNLNQDIFDGWLIKAIACQSLSRFSEALESINQTLQMNPKFEMGYLIKVQVLRALKHNKQAIKTCEFGLKTFRANAQLWLEYSELLYAIADKHSADNAFKQHLIFSASSPNLQQALRAFFNKDFFNSEKEVRQHLKRFPSDASAIRLLGEVALNLGVYEDAQNLFEKSLQLAPNYHLARLNYAHTLNKREQNKLALAQIKLLETHQPNHPPVLIVKAAVLVKLGHYQQAIELYQHLLKRQTNQAELWASLGHTYKTTGETSKAIAAYIKATEINPQYGDAYWSLANMKTYEFTETQFKQMSLAYEELKDKKDENLTQICFALGKAYEIAKEFDQSFYFYSLGNNIKKQIEPYSTIDTEQLVARNKQFFANFKPKHKFSNSNTPVPIFIVGLPRSGSTLLEQILSSHSAIDGTKELPDIMAIARRLGNRKKKQDKDLYPHSLANLTAEQVKELGNSYLTASEHLRNGAPFFIDKMPNNFLHIGLIKTILPQAKIIDARRIPVASGFSCFKQLFAVGQSFSNDINDIKHYYQNYLALMSFWQQTFPDDIYTVNYENVVNNIESEVRQLLTFLNLDFEESCLSFYKNKRAVATASAEQVRQPINNKGLNAWQAYSKHLEPLIEISS</sequence>
<feature type="repeat" description="TPR" evidence="2">
    <location>
        <begin position="174"/>
        <end position="207"/>
    </location>
</feature>
<keyword evidence="5" id="KW-1185">Reference proteome</keyword>
<dbReference type="SMART" id="SM00028">
    <property type="entry name" value="TPR"/>
    <property type="match status" value="5"/>
</dbReference>
<organism evidence="4 5">
    <name type="scientific">Thalassotalea nanhaiensis</name>
    <dbReference type="NCBI Taxonomy" id="3065648"/>
    <lineage>
        <taxon>Bacteria</taxon>
        <taxon>Pseudomonadati</taxon>
        <taxon>Pseudomonadota</taxon>
        <taxon>Gammaproteobacteria</taxon>
        <taxon>Alteromonadales</taxon>
        <taxon>Colwelliaceae</taxon>
        <taxon>Thalassotalea</taxon>
    </lineage>
</organism>
<gene>
    <name evidence="4" type="ORF">RI845_14495</name>
</gene>
<accession>A0ABY9THH7</accession>
<feature type="repeat" description="TPR" evidence="2">
    <location>
        <begin position="276"/>
        <end position="309"/>
    </location>
</feature>
<dbReference type="PROSITE" id="PS50005">
    <property type="entry name" value="TPR"/>
    <property type="match status" value="2"/>
</dbReference>
<dbReference type="Gene3D" id="1.25.40.10">
    <property type="entry name" value="Tetratricopeptide repeat domain"/>
    <property type="match status" value="2"/>
</dbReference>
<evidence type="ECO:0000313" key="5">
    <source>
        <dbReference type="Proteomes" id="UP001248581"/>
    </source>
</evidence>